<accession>G3TPZ3</accession>
<sequence length="473" mass="52035">SGVSDMTSLTLAPVLDSMPHLLTQTNAILQNHIDSKCWQTLQGTVTAHIFICQDRGILGSMEVAQYPCIPENKLLELKAATDPEIYQKVMPSQTSPGTVIDHTKLSRSLPKGPMEKLGTNLQDKHLAFLSGLPDLYYLAPSKATGLPITSQSEIAEIMPEPVEITPEPLTEMISYEEQCRSPGPGLQDEETGADGAQEFLAEVQEEQTKEMVHLESQTDAAILKALKTSILTKLNFHLRKKVLEIQMGIPIKARESRNQTVIVSEKLPTQEASGSLNSEGKTWLQKLHIPPNSPYAPDPELICLRKQPIFELKTVQERKKQGSSRAGPHCSTHWVSKISHLSRDMADVQELCAQLETRVNSSSLEEKLKPQGDTTEWNQGFGLPSPTENRPPAEDQKPAGLSVNRTPRGPWQRSVSFDITAPCQQSPQYCPPFKLPKLPPGALGGKDSEKNDVEDSESNLNVITEPGRIPGTA</sequence>
<protein>
    <submittedName>
        <fullName evidence="3">Uncharacterized protein</fullName>
    </submittedName>
</protein>
<dbReference type="HOGENOM" id="CLU_045631_0_0_1"/>
<organism evidence="3 4">
    <name type="scientific">Loxodonta africana</name>
    <name type="common">African elephant</name>
    <dbReference type="NCBI Taxonomy" id="9785"/>
    <lineage>
        <taxon>Eukaryota</taxon>
        <taxon>Metazoa</taxon>
        <taxon>Chordata</taxon>
        <taxon>Craniata</taxon>
        <taxon>Vertebrata</taxon>
        <taxon>Euteleostomi</taxon>
        <taxon>Mammalia</taxon>
        <taxon>Eutheria</taxon>
        <taxon>Afrotheria</taxon>
        <taxon>Proboscidea</taxon>
        <taxon>Elephantidae</taxon>
        <taxon>Loxodonta</taxon>
    </lineage>
</organism>
<evidence type="ECO:0000313" key="4">
    <source>
        <dbReference type="Proteomes" id="UP000007646"/>
    </source>
</evidence>
<dbReference type="InParanoid" id="G3TPZ3"/>
<dbReference type="Ensembl" id="ENSLAFT00000009765.3">
    <property type="protein sequence ID" value="ENSLAFP00000017560.2"/>
    <property type="gene ID" value="ENSLAFG00000026334.1"/>
</dbReference>
<keyword evidence="4" id="KW-1185">Reference proteome</keyword>
<dbReference type="eggNOG" id="ENOG502SM6T">
    <property type="taxonomic scope" value="Eukaryota"/>
</dbReference>
<reference evidence="3 4" key="1">
    <citation type="submission" date="2009-06" db="EMBL/GenBank/DDBJ databases">
        <title>The Genome Sequence of Loxodonta africana (African elephant).</title>
        <authorList>
            <person name="Di Palma F."/>
            <person name="Heiman D."/>
            <person name="Young S."/>
            <person name="Johnson J."/>
            <person name="Lander E.S."/>
            <person name="Lindblad-Toh K."/>
        </authorList>
    </citation>
    <scope>NUCLEOTIDE SEQUENCE [LARGE SCALE GENOMIC DNA]</scope>
    <source>
        <strain evidence="3 4">Isolate ISIS603380</strain>
    </source>
</reference>
<comment type="similarity">
    <text evidence="1">Belongs to the SPATA31 family.</text>
</comment>
<dbReference type="PANTHER" id="PTHR21859:SF15">
    <property type="entry name" value="PROTEIN SPATA31F1-RELATED"/>
    <property type="match status" value="1"/>
</dbReference>
<dbReference type="Proteomes" id="UP000007646">
    <property type="component" value="Unassembled WGS sequence"/>
</dbReference>
<evidence type="ECO:0000256" key="1">
    <source>
        <dbReference type="ARBA" id="ARBA00035009"/>
    </source>
</evidence>
<feature type="compositionally biased region" description="Pro residues" evidence="2">
    <location>
        <begin position="429"/>
        <end position="439"/>
    </location>
</feature>
<name>G3TPZ3_LOXAF</name>
<reference evidence="3" key="2">
    <citation type="submission" date="2025-08" db="UniProtKB">
        <authorList>
            <consortium name="Ensembl"/>
        </authorList>
    </citation>
    <scope>IDENTIFICATION</scope>
    <source>
        <strain evidence="3">Isolate ISIS603380</strain>
    </source>
</reference>
<feature type="region of interest" description="Disordered" evidence="2">
    <location>
        <begin position="360"/>
        <end position="410"/>
    </location>
</feature>
<proteinExistence type="inferred from homology"/>
<feature type="region of interest" description="Disordered" evidence="2">
    <location>
        <begin position="428"/>
        <end position="473"/>
    </location>
</feature>
<evidence type="ECO:0000313" key="3">
    <source>
        <dbReference type="Ensembl" id="ENSLAFP00000017560.2"/>
    </source>
</evidence>
<dbReference type="PANTHER" id="PTHR21859">
    <property type="entry name" value="ACROSOME-SPECIFIC PROTEIN"/>
    <property type="match status" value="1"/>
</dbReference>
<reference evidence="3" key="3">
    <citation type="submission" date="2025-09" db="UniProtKB">
        <authorList>
            <consortium name="Ensembl"/>
        </authorList>
    </citation>
    <scope>IDENTIFICATION</scope>
    <source>
        <strain evidence="3">Isolate ISIS603380</strain>
    </source>
</reference>
<dbReference type="GeneTree" id="ENSGT00940000165442"/>
<evidence type="ECO:0000256" key="2">
    <source>
        <dbReference type="SAM" id="MobiDB-lite"/>
    </source>
</evidence>
<dbReference type="AlphaFoldDB" id="G3TPZ3"/>